<gene>
    <name evidence="1" type="ORF">HKD42_07810</name>
</gene>
<dbReference type="Proteomes" id="UP000561181">
    <property type="component" value="Unassembled WGS sequence"/>
</dbReference>
<evidence type="ECO:0000313" key="2">
    <source>
        <dbReference type="Proteomes" id="UP000561181"/>
    </source>
</evidence>
<sequence length="137" mass="15388">TPSVRSSDGKNYEARFEDMLRRTREIELPRYFRNRGHIRNRSAYPMLVTFGDLSDPTSVAQVDPDDLAASFGTGTTLKRITVQMTDDPVTTGIEQRLGWLPDTYSTMLDGNANQTIRAKNRFANSLNQGDFSQGVIP</sequence>
<proteinExistence type="predicted"/>
<keyword evidence="2" id="KW-1185">Reference proteome</keyword>
<name>A0A848QH57_9SPHN</name>
<accession>A0A848QH57</accession>
<organism evidence="1 2">
    <name type="scientific">Pontixanthobacter rizhaonensis</name>
    <dbReference type="NCBI Taxonomy" id="2730337"/>
    <lineage>
        <taxon>Bacteria</taxon>
        <taxon>Pseudomonadati</taxon>
        <taxon>Pseudomonadota</taxon>
        <taxon>Alphaproteobacteria</taxon>
        <taxon>Sphingomonadales</taxon>
        <taxon>Erythrobacteraceae</taxon>
        <taxon>Pontixanthobacter</taxon>
    </lineage>
</organism>
<comment type="caution">
    <text evidence="1">The sequence shown here is derived from an EMBL/GenBank/DDBJ whole genome shotgun (WGS) entry which is preliminary data.</text>
</comment>
<feature type="non-terminal residue" evidence="1">
    <location>
        <position position="1"/>
    </location>
</feature>
<protein>
    <submittedName>
        <fullName evidence="1">Uncharacterized protein</fullName>
    </submittedName>
</protein>
<reference evidence="1 2" key="1">
    <citation type="submission" date="2020-04" db="EMBL/GenBank/DDBJ databases">
        <authorList>
            <person name="Liu A."/>
        </authorList>
    </citation>
    <scope>NUCLEOTIDE SEQUENCE [LARGE SCALE GENOMIC DNA]</scope>
    <source>
        <strain evidence="1 2">RZ02</strain>
    </source>
</reference>
<dbReference type="EMBL" id="JABCRE010000002">
    <property type="protein sequence ID" value="NMW31962.1"/>
    <property type="molecule type" value="Genomic_DNA"/>
</dbReference>
<evidence type="ECO:0000313" key="1">
    <source>
        <dbReference type="EMBL" id="NMW31962.1"/>
    </source>
</evidence>
<dbReference type="AlphaFoldDB" id="A0A848QH57"/>